<organism evidence="4 5">
    <name type="scientific">Pseudaminobacter salicylatoxidans</name>
    <dbReference type="NCBI Taxonomy" id="93369"/>
    <lineage>
        <taxon>Bacteria</taxon>
        <taxon>Pseudomonadati</taxon>
        <taxon>Pseudomonadota</taxon>
        <taxon>Alphaproteobacteria</taxon>
        <taxon>Hyphomicrobiales</taxon>
        <taxon>Phyllobacteriaceae</taxon>
        <taxon>Pseudaminobacter</taxon>
    </lineage>
</organism>
<sequence length="279" mass="30078">MIKVTSDLRELSSQRVDGLGAVSIRHKDGRSRIARLYQDGAAKIRMPRTMSDPLETVLINTSGGLTGGDRLRWEVGVETGASAVVTTQACERIYRSAGGESLVSSTLTAAKGTRLAWLPQETILFNGAVLSRKLDVDVAADAEVLISEATLFGRQAMGETVEEAHFHDRWRVRVGGRLVHAEDFRLGPKVADQLGKAAVAGGARAVATVLLIAADAERRLARARDTLDEQAGVSVWRVGESTKLAARLYAPDGYTLRKRLMPLLALLNGQAGLPKVWSI</sequence>
<keyword evidence="3" id="KW-0996">Nickel insertion</keyword>
<reference evidence="4 5" key="1">
    <citation type="submission" date="2018-05" db="EMBL/GenBank/DDBJ databases">
        <title>Genomic Encyclopedia of Type Strains, Phase IV (KMG-IV): sequencing the most valuable type-strain genomes for metagenomic binning, comparative biology and taxonomic classification.</title>
        <authorList>
            <person name="Goeker M."/>
        </authorList>
    </citation>
    <scope>NUCLEOTIDE SEQUENCE [LARGE SCALE GENOMIC DNA]</scope>
    <source>
        <strain evidence="4 5">DSM 6986</strain>
    </source>
</reference>
<dbReference type="HAMAP" id="MF_01384">
    <property type="entry name" value="UreD"/>
    <property type="match status" value="1"/>
</dbReference>
<protein>
    <recommendedName>
        <fullName evidence="3">Urease accessory protein UreD</fullName>
    </recommendedName>
</protein>
<gene>
    <name evidence="3" type="primary">ureD</name>
    <name evidence="4" type="ORF">C7441_101164</name>
</gene>
<dbReference type="GO" id="GO:0016151">
    <property type="term" value="F:nickel cation binding"/>
    <property type="evidence" value="ECO:0007669"/>
    <property type="project" value="UniProtKB-UniRule"/>
</dbReference>
<comment type="caution">
    <text evidence="4">The sequence shown here is derived from an EMBL/GenBank/DDBJ whole genome shotgun (WGS) entry which is preliminary data.</text>
</comment>
<evidence type="ECO:0000313" key="4">
    <source>
        <dbReference type="EMBL" id="PWJ86285.1"/>
    </source>
</evidence>
<accession>A0A316C900</accession>
<dbReference type="PANTHER" id="PTHR33643:SF1">
    <property type="entry name" value="UREASE ACCESSORY PROTEIN D"/>
    <property type="match status" value="1"/>
</dbReference>
<dbReference type="InterPro" id="IPR002669">
    <property type="entry name" value="UreD"/>
</dbReference>
<dbReference type="RefSeq" id="WP_170124968.1">
    <property type="nucleotide sequence ID" value="NZ_QGGG01000001.1"/>
</dbReference>
<dbReference type="EMBL" id="QGGG01000001">
    <property type="protein sequence ID" value="PWJ86285.1"/>
    <property type="molecule type" value="Genomic_DNA"/>
</dbReference>
<comment type="subunit">
    <text evidence="3">UreD, UreF and UreG form a complex that acts as a GTP-hydrolysis-dependent molecular chaperone, activating the urease apoprotein by helping to assemble the nickel containing metallocenter of UreC. The UreE protein probably delivers the nickel.</text>
</comment>
<comment type="subcellular location">
    <subcellularLocation>
        <location evidence="3">Cytoplasm</location>
    </subcellularLocation>
</comment>
<dbReference type="Proteomes" id="UP000245396">
    <property type="component" value="Unassembled WGS sequence"/>
</dbReference>
<keyword evidence="5" id="KW-1185">Reference proteome</keyword>
<evidence type="ECO:0000313" key="5">
    <source>
        <dbReference type="Proteomes" id="UP000245396"/>
    </source>
</evidence>
<dbReference type="Pfam" id="PF01774">
    <property type="entry name" value="UreD"/>
    <property type="match status" value="1"/>
</dbReference>
<dbReference type="AlphaFoldDB" id="A0A316C900"/>
<dbReference type="GO" id="GO:0005737">
    <property type="term" value="C:cytoplasm"/>
    <property type="evidence" value="ECO:0007669"/>
    <property type="project" value="UniProtKB-SubCell"/>
</dbReference>
<evidence type="ECO:0000256" key="2">
    <source>
        <dbReference type="ARBA" id="ARBA00023186"/>
    </source>
</evidence>
<evidence type="ECO:0000256" key="1">
    <source>
        <dbReference type="ARBA" id="ARBA00007177"/>
    </source>
</evidence>
<comment type="similarity">
    <text evidence="1 3">Belongs to the UreD family.</text>
</comment>
<name>A0A316C900_PSESE</name>
<dbReference type="STRING" id="1192868.GCA_000304395_04247"/>
<proteinExistence type="inferred from homology"/>
<evidence type="ECO:0000256" key="3">
    <source>
        <dbReference type="HAMAP-Rule" id="MF_01384"/>
    </source>
</evidence>
<comment type="function">
    <text evidence="3">Required for maturation of urease via the functional incorporation of the urease nickel metallocenter.</text>
</comment>
<keyword evidence="3" id="KW-0963">Cytoplasm</keyword>
<dbReference type="PANTHER" id="PTHR33643">
    <property type="entry name" value="UREASE ACCESSORY PROTEIN D"/>
    <property type="match status" value="1"/>
</dbReference>
<keyword evidence="2 3" id="KW-0143">Chaperone</keyword>